<evidence type="ECO:0000256" key="2">
    <source>
        <dbReference type="ARBA" id="ARBA00022777"/>
    </source>
</evidence>
<dbReference type="PANTHER" id="PTHR20275:SF0">
    <property type="entry name" value="NAD KINASE"/>
    <property type="match status" value="1"/>
</dbReference>
<feature type="binding site" evidence="6">
    <location>
        <begin position="72"/>
        <end position="73"/>
    </location>
    <ligand>
        <name>NAD(+)</name>
        <dbReference type="ChEBI" id="CHEBI:57540"/>
    </ligand>
</feature>
<keyword evidence="6" id="KW-0547">Nucleotide-binding</keyword>
<keyword evidence="6" id="KW-0963">Cytoplasm</keyword>
<comment type="function">
    <text evidence="6">Involved in the regulation of the intracellular balance of NAD and NADP, and is a key enzyme in the biosynthesis of NADP. Catalyzes specifically the phosphorylation on 2'-hydroxyl of the adenosine moiety of NAD to yield NADP.</text>
</comment>
<dbReference type="GO" id="GO:0006741">
    <property type="term" value="P:NADP+ biosynthetic process"/>
    <property type="evidence" value="ECO:0007669"/>
    <property type="project" value="UniProtKB-UniRule"/>
</dbReference>
<evidence type="ECO:0000256" key="1">
    <source>
        <dbReference type="ARBA" id="ARBA00022679"/>
    </source>
</evidence>
<feature type="binding site" evidence="6">
    <location>
        <begin position="146"/>
        <end position="147"/>
    </location>
    <ligand>
        <name>NAD(+)</name>
        <dbReference type="ChEBI" id="CHEBI:57540"/>
    </ligand>
</feature>
<name>A0A4Q9JST8_9BACT</name>
<keyword evidence="6" id="KW-0067">ATP-binding</keyword>
<keyword evidence="1 6" id="KW-0808">Transferase</keyword>
<dbReference type="EC" id="2.7.1.23" evidence="6"/>
<comment type="catalytic activity">
    <reaction evidence="5 6">
        <text>NAD(+) + ATP = ADP + NADP(+) + H(+)</text>
        <dbReference type="Rhea" id="RHEA:18629"/>
        <dbReference type="ChEBI" id="CHEBI:15378"/>
        <dbReference type="ChEBI" id="CHEBI:30616"/>
        <dbReference type="ChEBI" id="CHEBI:57540"/>
        <dbReference type="ChEBI" id="CHEBI:58349"/>
        <dbReference type="ChEBI" id="CHEBI:456216"/>
        <dbReference type="EC" id="2.7.1.23"/>
    </reaction>
</comment>
<evidence type="ECO:0000256" key="6">
    <source>
        <dbReference type="HAMAP-Rule" id="MF_00361"/>
    </source>
</evidence>
<dbReference type="InterPro" id="IPR002504">
    <property type="entry name" value="NADK"/>
</dbReference>
<evidence type="ECO:0000256" key="3">
    <source>
        <dbReference type="ARBA" id="ARBA00022857"/>
    </source>
</evidence>
<proteinExistence type="inferred from homology"/>
<protein>
    <recommendedName>
        <fullName evidence="6">NAD kinase</fullName>
        <ecNumber evidence="6">2.7.1.23</ecNumber>
    </recommendedName>
    <alternativeName>
        <fullName evidence="6">ATP-dependent NAD kinase</fullName>
    </alternativeName>
</protein>
<dbReference type="NCBIfam" id="NF010679">
    <property type="entry name" value="PRK14077.1"/>
    <property type="match status" value="1"/>
</dbReference>
<comment type="subcellular location">
    <subcellularLocation>
        <location evidence="6">Cytoplasm</location>
    </subcellularLocation>
</comment>
<keyword evidence="3 6" id="KW-0521">NADP</keyword>
<accession>A0A4Q9JST8</accession>
<sequence>MQNKINYKKIKKIGLVVKPDIDLTKEILYLKNILAKRKVELLYLKEQNANLKICELDDLFKKSDLIISLGGDGTLISLCRKAYEYQKPILGIHAGNLGFLTNLTMEKAENFFNDFFEGKFKIETPFMLELTLQDKKNQIISKNAFNDIVFYKKSNMSMANIKVYHKEKMFNQYFGDGLIISSPAGSTAYNLSANGPIVYTLAQVFILTPICSHSLTQRPIILPKGFEFEIGAKDCTFCIDGQEKFKVNDFKNIKIGLGEKSVTFIYPNDRDYFQILKEKLNWGN</sequence>
<feature type="binding site" evidence="6">
    <location>
        <begin position="187"/>
        <end position="192"/>
    </location>
    <ligand>
        <name>NAD(+)</name>
        <dbReference type="ChEBI" id="CHEBI:57540"/>
    </ligand>
</feature>
<keyword evidence="2 6" id="KW-0418">Kinase</keyword>
<organism evidence="7 8">
    <name type="scientific">Campylobacter novaezeelandiae</name>
    <dbReference type="NCBI Taxonomy" id="2267891"/>
    <lineage>
        <taxon>Bacteria</taxon>
        <taxon>Pseudomonadati</taxon>
        <taxon>Campylobacterota</taxon>
        <taxon>Epsilonproteobacteria</taxon>
        <taxon>Campylobacterales</taxon>
        <taxon>Campylobacteraceae</taxon>
        <taxon>Campylobacter</taxon>
    </lineage>
</organism>
<dbReference type="InterPro" id="IPR017438">
    <property type="entry name" value="ATP-NAD_kinase_N"/>
</dbReference>
<dbReference type="Pfam" id="PF20143">
    <property type="entry name" value="NAD_kinase_C"/>
    <property type="match status" value="1"/>
</dbReference>
<dbReference type="GO" id="GO:0005524">
    <property type="term" value="F:ATP binding"/>
    <property type="evidence" value="ECO:0007669"/>
    <property type="project" value="UniProtKB-KW"/>
</dbReference>
<feature type="binding site" evidence="6">
    <location>
        <position position="242"/>
    </location>
    <ligand>
        <name>NAD(+)</name>
        <dbReference type="ChEBI" id="CHEBI:57540"/>
    </ligand>
</feature>
<keyword evidence="8" id="KW-1185">Reference proteome</keyword>
<evidence type="ECO:0000313" key="8">
    <source>
        <dbReference type="Proteomes" id="UP000292583"/>
    </source>
</evidence>
<feature type="active site" description="Proton acceptor" evidence="6">
    <location>
        <position position="72"/>
    </location>
</feature>
<evidence type="ECO:0000256" key="5">
    <source>
        <dbReference type="ARBA" id="ARBA00047925"/>
    </source>
</evidence>
<dbReference type="Gene3D" id="3.40.50.10330">
    <property type="entry name" value="Probable inorganic polyphosphate/atp-NAD kinase, domain 1"/>
    <property type="match status" value="1"/>
</dbReference>
<dbReference type="HAMAP" id="MF_00361">
    <property type="entry name" value="NAD_kinase"/>
    <property type="match status" value="1"/>
</dbReference>
<dbReference type="GO" id="GO:0046872">
    <property type="term" value="F:metal ion binding"/>
    <property type="evidence" value="ECO:0007669"/>
    <property type="project" value="UniProtKB-UniRule"/>
</dbReference>
<dbReference type="GO" id="GO:0003951">
    <property type="term" value="F:NAD+ kinase activity"/>
    <property type="evidence" value="ECO:0007669"/>
    <property type="project" value="UniProtKB-UniRule"/>
</dbReference>
<evidence type="ECO:0000313" key="7">
    <source>
        <dbReference type="EMBL" id="TBR79393.1"/>
    </source>
</evidence>
<comment type="similarity">
    <text evidence="6">Belongs to the NAD kinase family.</text>
</comment>
<dbReference type="GO" id="GO:0051287">
    <property type="term" value="F:NAD binding"/>
    <property type="evidence" value="ECO:0007669"/>
    <property type="project" value="UniProtKB-ARBA"/>
</dbReference>
<dbReference type="OrthoDB" id="9774737at2"/>
<comment type="caution">
    <text evidence="7">The sequence shown here is derived from an EMBL/GenBank/DDBJ whole genome shotgun (WGS) entry which is preliminary data.</text>
</comment>
<dbReference type="InterPro" id="IPR017437">
    <property type="entry name" value="ATP-NAD_kinase_PpnK-typ_C"/>
</dbReference>
<feature type="binding site" evidence="6">
    <location>
        <position position="176"/>
    </location>
    <ligand>
        <name>NAD(+)</name>
        <dbReference type="ChEBI" id="CHEBI:57540"/>
    </ligand>
</feature>
<comment type="cofactor">
    <cofactor evidence="6">
        <name>a divalent metal cation</name>
        <dbReference type="ChEBI" id="CHEBI:60240"/>
    </cofactor>
</comment>
<dbReference type="CDD" id="cd03128">
    <property type="entry name" value="GAT_1"/>
    <property type="match status" value="1"/>
</dbReference>
<evidence type="ECO:0000256" key="4">
    <source>
        <dbReference type="ARBA" id="ARBA00023027"/>
    </source>
</evidence>
<dbReference type="InterPro" id="IPR016064">
    <property type="entry name" value="NAD/diacylglycerol_kinase_sf"/>
</dbReference>
<dbReference type="Pfam" id="PF01513">
    <property type="entry name" value="NAD_kinase"/>
    <property type="match status" value="1"/>
</dbReference>
<dbReference type="SUPFAM" id="SSF111331">
    <property type="entry name" value="NAD kinase/diacylglycerol kinase-like"/>
    <property type="match status" value="1"/>
</dbReference>
<keyword evidence="4 6" id="KW-0520">NAD</keyword>
<dbReference type="AlphaFoldDB" id="A0A4Q9JST8"/>
<gene>
    <name evidence="6" type="primary">nadK</name>
    <name evidence="7" type="ORF">DU473_07275</name>
</gene>
<dbReference type="RefSeq" id="WP_131186876.1">
    <property type="nucleotide sequence ID" value="NZ_QPGR01000016.1"/>
</dbReference>
<dbReference type="PANTHER" id="PTHR20275">
    <property type="entry name" value="NAD KINASE"/>
    <property type="match status" value="1"/>
</dbReference>
<dbReference type="Gene3D" id="2.60.200.30">
    <property type="entry name" value="Probable inorganic polyphosphate/atp-NAD kinase, domain 2"/>
    <property type="match status" value="1"/>
</dbReference>
<feature type="binding site" evidence="6">
    <location>
        <position position="184"/>
    </location>
    <ligand>
        <name>NAD(+)</name>
        <dbReference type="ChEBI" id="CHEBI:57540"/>
    </ligand>
</feature>
<dbReference type="EMBL" id="QPGR01000016">
    <property type="protein sequence ID" value="TBR79393.1"/>
    <property type="molecule type" value="Genomic_DNA"/>
</dbReference>
<dbReference type="Proteomes" id="UP000292583">
    <property type="component" value="Unassembled WGS sequence"/>
</dbReference>
<comment type="caution">
    <text evidence="6">Lacks conserved residue(s) required for the propagation of feature annotation.</text>
</comment>
<reference evidence="7 8" key="1">
    <citation type="submission" date="2018-07" db="EMBL/GenBank/DDBJ databases">
        <title>Campylobacter zealandensis sp. nov., isolated from birds and water in New Zealand.</title>
        <authorList>
            <person name="Wilkinson D.A."/>
            <person name="Biggs P.J."/>
            <person name="French N.P."/>
            <person name="Midwinter A.C."/>
        </authorList>
    </citation>
    <scope>NUCLEOTIDE SEQUENCE [LARGE SCALE GENOMIC DNA]</scope>
    <source>
        <strain evidence="7 8">B423b</strain>
    </source>
</reference>
<dbReference type="GO" id="GO:0005737">
    <property type="term" value="C:cytoplasm"/>
    <property type="evidence" value="ECO:0007669"/>
    <property type="project" value="UniProtKB-SubCell"/>
</dbReference>
<dbReference type="GO" id="GO:0019674">
    <property type="term" value="P:NAD+ metabolic process"/>
    <property type="evidence" value="ECO:0007669"/>
    <property type="project" value="InterPro"/>
</dbReference>